<organism evidence="2">
    <name type="scientific">marine metagenome</name>
    <dbReference type="NCBI Taxonomy" id="408172"/>
    <lineage>
        <taxon>unclassified sequences</taxon>
        <taxon>metagenomes</taxon>
        <taxon>ecological metagenomes</taxon>
    </lineage>
</organism>
<reference evidence="2" key="1">
    <citation type="submission" date="2018-05" db="EMBL/GenBank/DDBJ databases">
        <authorList>
            <person name="Lanie J.A."/>
            <person name="Ng W.-L."/>
            <person name="Kazmierczak K.M."/>
            <person name="Andrzejewski T.M."/>
            <person name="Davidsen T.M."/>
            <person name="Wayne K.J."/>
            <person name="Tettelin H."/>
            <person name="Glass J.I."/>
            <person name="Rusch D."/>
            <person name="Podicherti R."/>
            <person name="Tsui H.-C.T."/>
            <person name="Winkler M.E."/>
        </authorList>
    </citation>
    <scope>NUCLEOTIDE SEQUENCE</scope>
</reference>
<dbReference type="AlphaFoldDB" id="A0A381SXN3"/>
<dbReference type="InterPro" id="IPR023210">
    <property type="entry name" value="NADP_OxRdtase_dom"/>
</dbReference>
<dbReference type="InterPro" id="IPR019546">
    <property type="entry name" value="TAT_signal_bac_arc"/>
</dbReference>
<dbReference type="Pfam" id="PF10518">
    <property type="entry name" value="TAT_signal"/>
    <property type="match status" value="1"/>
</dbReference>
<dbReference type="PANTHER" id="PTHR43312:SF1">
    <property type="entry name" value="NADP-DEPENDENT OXIDOREDUCTASE DOMAIN-CONTAINING PROTEIN"/>
    <property type="match status" value="1"/>
</dbReference>
<evidence type="ECO:0000313" key="2">
    <source>
        <dbReference type="EMBL" id="SVA08199.1"/>
    </source>
</evidence>
<accession>A0A381SXN3</accession>
<dbReference type="InterPro" id="IPR006311">
    <property type="entry name" value="TAT_signal"/>
</dbReference>
<dbReference type="PROSITE" id="PS51318">
    <property type="entry name" value="TAT"/>
    <property type="match status" value="1"/>
</dbReference>
<dbReference type="InterPro" id="IPR053135">
    <property type="entry name" value="AKR2_Oxidoreductase"/>
</dbReference>
<proteinExistence type="predicted"/>
<dbReference type="SUPFAM" id="SSF51430">
    <property type="entry name" value="NAD(P)-linked oxidoreductase"/>
    <property type="match status" value="1"/>
</dbReference>
<dbReference type="Gene3D" id="3.20.20.100">
    <property type="entry name" value="NADP-dependent oxidoreductase domain"/>
    <property type="match status" value="1"/>
</dbReference>
<feature type="domain" description="NADP-dependent oxidoreductase" evidence="1">
    <location>
        <begin position="68"/>
        <end position="303"/>
    </location>
</feature>
<sequence length="408" mass="45690">MSEFKQPNRRDFLRWTALTGAATGLATRAATSPSNTGPNEVRAYRRLGRTNLQISDISFGSAALRPGQEDVVRHALDRGINYFDSAYGYTRGAAEKVLGRVFEGMRDKVVLVSKVEGKADWSKEQMMSHLDQSLTRLKTDYIDVYMAHAVNDINRLKSPEWHEFAELAKKQGKIRFVGMSGHAGYLVNCLDYALDQDMVDVILCAYNFNQDPEFLSKLTRSVNWIAKQPELPRVLRKAKELDVGTVVMKTLQGARLNDMRSYETQGTTFAQAAFRWVLSNADVDALVITMRDRERIDEYLGASGSHELALGDLELLQRYAKLNGSSYCRHACNDCSGACPFGVDIADVLRTRMYATDYQDVELARDEYAKIETNASACLDCSGEPCRNACSHGIKIDEFCGPTHRMLA</sequence>
<protein>
    <recommendedName>
        <fullName evidence="1">NADP-dependent oxidoreductase domain-containing protein</fullName>
    </recommendedName>
</protein>
<dbReference type="CDD" id="cd19105">
    <property type="entry name" value="AKR_unchar"/>
    <property type="match status" value="1"/>
</dbReference>
<dbReference type="NCBIfam" id="TIGR01409">
    <property type="entry name" value="TAT_signal_seq"/>
    <property type="match status" value="1"/>
</dbReference>
<dbReference type="PANTHER" id="PTHR43312">
    <property type="entry name" value="D-THREO-ALDOSE 1-DEHYDROGENASE"/>
    <property type="match status" value="1"/>
</dbReference>
<evidence type="ECO:0000259" key="1">
    <source>
        <dbReference type="Pfam" id="PF00248"/>
    </source>
</evidence>
<dbReference type="Pfam" id="PF00248">
    <property type="entry name" value="Aldo_ket_red"/>
    <property type="match status" value="1"/>
</dbReference>
<dbReference type="EMBL" id="UINC01003656">
    <property type="protein sequence ID" value="SVA08199.1"/>
    <property type="molecule type" value="Genomic_DNA"/>
</dbReference>
<gene>
    <name evidence="2" type="ORF">METZ01_LOCUS61053</name>
</gene>
<dbReference type="InterPro" id="IPR036812">
    <property type="entry name" value="NAD(P)_OxRdtase_dom_sf"/>
</dbReference>
<name>A0A381SXN3_9ZZZZ</name>